<dbReference type="GO" id="GO:0000221">
    <property type="term" value="C:vacuolar proton-transporting V-type ATPase, V1 domain"/>
    <property type="evidence" value="ECO:0007669"/>
    <property type="project" value="UniProtKB-UniRule"/>
</dbReference>
<gene>
    <name evidence="7" type="ORF">Ciccas_005984</name>
</gene>
<dbReference type="InterPro" id="IPR011987">
    <property type="entry name" value="ATPase_V1-cplx_hsu_C"/>
</dbReference>
<feature type="domain" description="ATPase V1 complex subunit H C-terminal" evidence="6">
    <location>
        <begin position="341"/>
        <end position="456"/>
    </location>
</feature>
<comment type="subunit">
    <text evidence="5">V-ATPase is a heteromultimeric enzyme made up of two complexes: the ATP-hydrolytic V1 complex and the proton translocation V0 complex.</text>
</comment>
<dbReference type="Pfam" id="PF11698">
    <property type="entry name" value="V-ATPase_H_C"/>
    <property type="match status" value="1"/>
</dbReference>
<keyword evidence="2 5" id="KW-0813">Transport</keyword>
<evidence type="ECO:0000256" key="4">
    <source>
        <dbReference type="ARBA" id="ARBA00023065"/>
    </source>
</evidence>
<dbReference type="InterPro" id="IPR016024">
    <property type="entry name" value="ARM-type_fold"/>
</dbReference>
<dbReference type="Proteomes" id="UP001626550">
    <property type="component" value="Unassembled WGS sequence"/>
</dbReference>
<dbReference type="Gene3D" id="1.25.40.150">
    <property type="entry name" value="V-type ATPase, subunit H, C-terminal domain"/>
    <property type="match status" value="1"/>
</dbReference>
<dbReference type="AlphaFoldDB" id="A0ABD2Q759"/>
<dbReference type="PIRSF" id="PIRSF032184">
    <property type="entry name" value="ATPase_V1_H"/>
    <property type="match status" value="1"/>
</dbReference>
<dbReference type="GO" id="GO:0046961">
    <property type="term" value="F:proton-transporting ATPase activity, rotational mechanism"/>
    <property type="evidence" value="ECO:0007669"/>
    <property type="project" value="UniProtKB-UniRule"/>
</dbReference>
<keyword evidence="4 5" id="KW-0406">Ion transport</keyword>
<comment type="function">
    <text evidence="5">Subunit of the V1 complex of vacuolar(H+)-ATPase (V-ATPase), a multisubunit enzyme composed of a peripheral complex (V1) that hydrolyzes ATP and a membrane integral complex (V0) that translocates protons. V-ATPase is responsible for acidifying and maintaining the pH of intracellular compartments.</text>
</comment>
<evidence type="ECO:0000313" key="7">
    <source>
        <dbReference type="EMBL" id="KAL3315385.1"/>
    </source>
</evidence>
<proteinExistence type="inferred from homology"/>
<dbReference type="InterPro" id="IPR004908">
    <property type="entry name" value="ATPase_V1-cplx_hsu"/>
</dbReference>
<comment type="similarity">
    <text evidence="1 5">Belongs to the V-ATPase H subunit family.</text>
</comment>
<dbReference type="InterPro" id="IPR011989">
    <property type="entry name" value="ARM-like"/>
</dbReference>
<evidence type="ECO:0000313" key="8">
    <source>
        <dbReference type="Proteomes" id="UP001626550"/>
    </source>
</evidence>
<sequence>MDEVNISSINDIEAMSGSGVSYLLQQANDVRSQRVNWQAYLQCDLITKEHFNLVSSIDKAPNFEARTQIINQDEDMVAKVFLFLLNKLSKEQALQYTLTMIDDLLQEDKSRANIFRNYFIKRGESLWPHFFGFLSRNDAFSMYQASRIITKIACWSSLRMEKNDLEFFFNWIKGQLLMKDNRYASTVARNLQMLLRIPQYRTIFHEMNGIDMMAEVLELKAQEAQLCYQIIFCLWVLSFDSDCALKIFKVGLLIPSVADIFSDCDKEKILRISAALFRSVLEKILDTQNSQDIRNCSLTLVQCKVLRRVELLMTKDYSHDKELADDLQFLQDKLSNSVNDVSSLEEYTAELQSGRLDWSPVHKSQKFWREHAANFTDRNYELLKMLIHLLKTSQEGLIISVAAHDIGEFVRHYPRGKQVIEQLGAKVLVMGLLEHEDPNVRYNALVSVQKIMLHNWEHMGRQLEDPAASGGPRSK</sequence>
<dbReference type="EMBL" id="JBJKFK010000764">
    <property type="protein sequence ID" value="KAL3315385.1"/>
    <property type="molecule type" value="Genomic_DNA"/>
</dbReference>
<dbReference type="SUPFAM" id="SSF48371">
    <property type="entry name" value="ARM repeat"/>
    <property type="match status" value="1"/>
</dbReference>
<evidence type="ECO:0000256" key="5">
    <source>
        <dbReference type="PIRNR" id="PIRNR032184"/>
    </source>
</evidence>
<keyword evidence="8" id="KW-1185">Reference proteome</keyword>
<accession>A0ABD2Q759</accession>
<dbReference type="PANTHER" id="PTHR10698">
    <property type="entry name" value="V-TYPE PROTON ATPASE SUBUNIT H"/>
    <property type="match status" value="1"/>
</dbReference>
<evidence type="ECO:0000259" key="6">
    <source>
        <dbReference type="Pfam" id="PF11698"/>
    </source>
</evidence>
<protein>
    <recommendedName>
        <fullName evidence="5">V-type proton ATPase subunit H</fullName>
    </recommendedName>
</protein>
<organism evidence="7 8">
    <name type="scientific">Cichlidogyrus casuarinus</name>
    <dbReference type="NCBI Taxonomy" id="1844966"/>
    <lineage>
        <taxon>Eukaryota</taxon>
        <taxon>Metazoa</taxon>
        <taxon>Spiralia</taxon>
        <taxon>Lophotrochozoa</taxon>
        <taxon>Platyhelminthes</taxon>
        <taxon>Monogenea</taxon>
        <taxon>Monopisthocotylea</taxon>
        <taxon>Dactylogyridea</taxon>
        <taxon>Ancyrocephalidae</taxon>
        <taxon>Cichlidogyrus</taxon>
    </lineage>
</organism>
<evidence type="ECO:0000256" key="1">
    <source>
        <dbReference type="ARBA" id="ARBA00008613"/>
    </source>
</evidence>
<evidence type="ECO:0000256" key="3">
    <source>
        <dbReference type="ARBA" id="ARBA00022781"/>
    </source>
</evidence>
<dbReference type="Gene3D" id="1.25.10.10">
    <property type="entry name" value="Leucine-rich Repeat Variant"/>
    <property type="match status" value="1"/>
</dbReference>
<dbReference type="PANTHER" id="PTHR10698:SF0">
    <property type="entry name" value="V-TYPE PROTON ATPASE SUBUNIT H"/>
    <property type="match status" value="1"/>
</dbReference>
<comment type="caution">
    <text evidence="7">The sequence shown here is derived from an EMBL/GenBank/DDBJ whole genome shotgun (WGS) entry which is preliminary data.</text>
</comment>
<evidence type="ECO:0000256" key="2">
    <source>
        <dbReference type="ARBA" id="ARBA00022448"/>
    </source>
</evidence>
<dbReference type="Pfam" id="PF03224">
    <property type="entry name" value="V-ATPase_H_N"/>
    <property type="match status" value="1"/>
</dbReference>
<dbReference type="InterPro" id="IPR038497">
    <property type="entry name" value="ATPase_V1-cplx_hsu_C_sf"/>
</dbReference>
<dbReference type="FunFam" id="1.25.40.150:FF:000001">
    <property type="entry name" value="V-type proton ATPase subunit H"/>
    <property type="match status" value="1"/>
</dbReference>
<name>A0ABD2Q759_9PLAT</name>
<reference evidence="7 8" key="1">
    <citation type="submission" date="2024-11" db="EMBL/GenBank/DDBJ databases">
        <title>Adaptive evolution of stress response genes in parasites aligns with host niche diversity.</title>
        <authorList>
            <person name="Hahn C."/>
            <person name="Resl P."/>
        </authorList>
    </citation>
    <scope>NUCLEOTIDE SEQUENCE [LARGE SCALE GENOMIC DNA]</scope>
    <source>
        <strain evidence="7">EGGRZ-B1_66</strain>
        <tissue evidence="7">Body</tissue>
    </source>
</reference>
<keyword evidence="3 5" id="KW-0375">Hydrogen ion transport</keyword>